<protein>
    <submittedName>
        <fullName evidence="3">IS605 OrfB family transposase</fullName>
    </submittedName>
</protein>
<dbReference type="AlphaFoldDB" id="A0A938XQF3"/>
<keyword evidence="2" id="KW-0175">Coiled coil</keyword>
<dbReference type="GO" id="GO:0003677">
    <property type="term" value="F:DNA binding"/>
    <property type="evidence" value="ECO:0007669"/>
    <property type="project" value="UniProtKB-KW"/>
</dbReference>
<sequence length="499" mass="58279">MKTTIKAKLLEMPSEESEKLDNLMLRFSSAIRFAFNRRKPDAYDPMNKGDLEKLLQSKYKLNSRYAKDAVMKADSIISSQKELVKEYHRNYKSKVKQVKQELKRAKSKQKIHALKTKLDKYQRKLEEYQKHLNEGTIPKVIFGGKENYKARCEGKISNQEWKELRNNKFCSRGDKTKKGNLNTRIVLDKEDNIFLRINTSIKKNNSRYEYIKIPLYLPQKENLEGKVNGRDYKSMVLDVVSKEKPYYVEVIRKDNQYYVHITIEEKTPEIKSANPEQVGIIGIDTNPDGFALTCLDQEGNYKWHKCITNPELTSAKGNRRANLCGELAKEVVEFIKNKGYSIAIEDLEFKRNRYGNKKFERISHQFVYRKLLTFLERGCKREGIEVIKVNPAFTSIIGKYKYQHQFGISVHNSAALVIGRRALGFNERIPKQLIQVMSSYLNRVKFMNFISSSQWSKWGKIDYIIKTLIKNIKKEGGENPAYSKDYAYSKYRKKLLGIA</sequence>
<evidence type="ECO:0000313" key="4">
    <source>
        <dbReference type="Proteomes" id="UP000774000"/>
    </source>
</evidence>
<comment type="caution">
    <text evidence="3">The sequence shown here is derived from an EMBL/GenBank/DDBJ whole genome shotgun (WGS) entry which is preliminary data.</text>
</comment>
<dbReference type="NCBIfam" id="TIGR01766">
    <property type="entry name" value="IS200/IS605 family accessory protein TnpB-like domain"/>
    <property type="match status" value="1"/>
</dbReference>
<dbReference type="RefSeq" id="WP_204700314.1">
    <property type="nucleotide sequence ID" value="NZ_JAFBDQ010000002.1"/>
</dbReference>
<organism evidence="3 4">
    <name type="scientific">Halanaerobacter jeridensis</name>
    <dbReference type="NCBI Taxonomy" id="706427"/>
    <lineage>
        <taxon>Bacteria</taxon>
        <taxon>Bacillati</taxon>
        <taxon>Bacillota</taxon>
        <taxon>Clostridia</taxon>
        <taxon>Halanaerobiales</taxon>
        <taxon>Halobacteroidaceae</taxon>
        <taxon>Halanaerobacter</taxon>
    </lineage>
</organism>
<keyword evidence="4" id="KW-1185">Reference proteome</keyword>
<evidence type="ECO:0000256" key="1">
    <source>
        <dbReference type="ARBA" id="ARBA00023125"/>
    </source>
</evidence>
<feature type="coiled-coil region" evidence="2">
    <location>
        <begin position="88"/>
        <end position="131"/>
    </location>
</feature>
<reference evidence="3" key="1">
    <citation type="submission" date="2021-01" db="EMBL/GenBank/DDBJ databases">
        <title>Genomic Encyclopedia of Type Strains, Phase IV (KMG-IV): sequencing the most valuable type-strain genomes for metagenomic binning, comparative biology and taxonomic classification.</title>
        <authorList>
            <person name="Goeker M."/>
        </authorList>
    </citation>
    <scope>NUCLEOTIDE SEQUENCE</scope>
    <source>
        <strain evidence="3">DSM 23230</strain>
    </source>
</reference>
<evidence type="ECO:0000313" key="3">
    <source>
        <dbReference type="EMBL" id="MBM7555586.1"/>
    </source>
</evidence>
<name>A0A938XQF3_9FIRM</name>
<keyword evidence="1" id="KW-0238">DNA-binding</keyword>
<gene>
    <name evidence="3" type="ORF">JOC47_000411</name>
</gene>
<dbReference type="InterPro" id="IPR010095">
    <property type="entry name" value="Cas12f1-like_TNB"/>
</dbReference>
<dbReference type="EMBL" id="JAFBDQ010000002">
    <property type="protein sequence ID" value="MBM7555586.1"/>
    <property type="molecule type" value="Genomic_DNA"/>
</dbReference>
<dbReference type="Proteomes" id="UP000774000">
    <property type="component" value="Unassembled WGS sequence"/>
</dbReference>
<accession>A0A938XQF3</accession>
<evidence type="ECO:0000256" key="2">
    <source>
        <dbReference type="SAM" id="Coils"/>
    </source>
</evidence>
<proteinExistence type="predicted"/>